<evidence type="ECO:0000313" key="10">
    <source>
        <dbReference type="Proteomes" id="UP000295757"/>
    </source>
</evidence>
<dbReference type="Pfam" id="PF00230">
    <property type="entry name" value="MIP"/>
    <property type="match status" value="1"/>
</dbReference>
<dbReference type="GO" id="GO:0005886">
    <property type="term" value="C:plasma membrane"/>
    <property type="evidence" value="ECO:0007669"/>
    <property type="project" value="TreeGrafter"/>
</dbReference>
<dbReference type="Proteomes" id="UP000295757">
    <property type="component" value="Unassembled WGS sequence"/>
</dbReference>
<protein>
    <submittedName>
        <fullName evidence="9">Glycerol uptake facilitator protein</fullName>
    </submittedName>
</protein>
<dbReference type="AlphaFoldDB" id="A0A4V3FNY5"/>
<dbReference type="InterPro" id="IPR022357">
    <property type="entry name" value="MIP_CS"/>
</dbReference>
<evidence type="ECO:0000256" key="8">
    <source>
        <dbReference type="SAM" id="Phobius"/>
    </source>
</evidence>
<feature type="transmembrane region" description="Helical" evidence="8">
    <location>
        <begin position="175"/>
        <end position="196"/>
    </location>
</feature>
<dbReference type="PANTHER" id="PTHR43829">
    <property type="entry name" value="AQUAPORIN OR AQUAGLYCEROPORIN RELATED"/>
    <property type="match status" value="1"/>
</dbReference>
<dbReference type="InterPro" id="IPR000425">
    <property type="entry name" value="MIP"/>
</dbReference>
<keyword evidence="4 7" id="KW-0812">Transmembrane</keyword>
<feature type="transmembrane region" description="Helical" evidence="8">
    <location>
        <begin position="145"/>
        <end position="163"/>
    </location>
</feature>
<evidence type="ECO:0000256" key="1">
    <source>
        <dbReference type="ARBA" id="ARBA00004141"/>
    </source>
</evidence>
<keyword evidence="10" id="KW-1185">Reference proteome</keyword>
<dbReference type="PRINTS" id="PR00783">
    <property type="entry name" value="MINTRINSICP"/>
</dbReference>
<keyword evidence="3 7" id="KW-0813">Transport</keyword>
<accession>A0A4V3FNY5</accession>
<comment type="caution">
    <text evidence="9">The sequence shown here is derived from an EMBL/GenBank/DDBJ whole genome shotgun (WGS) entry which is preliminary data.</text>
</comment>
<evidence type="ECO:0000313" key="9">
    <source>
        <dbReference type="EMBL" id="TDV24390.1"/>
    </source>
</evidence>
<reference evidence="9 10" key="1">
    <citation type="submission" date="2019-03" db="EMBL/GenBank/DDBJ databases">
        <title>Genomic Encyclopedia of Archaeal and Bacterial Type Strains, Phase II (KMG-II): from individual species to whole genera.</title>
        <authorList>
            <person name="Goeker M."/>
        </authorList>
    </citation>
    <scope>NUCLEOTIDE SEQUENCE [LARGE SCALE GENOMIC DNA]</scope>
    <source>
        <strain evidence="9 10">ATCC 35214</strain>
    </source>
</reference>
<evidence type="ECO:0000256" key="7">
    <source>
        <dbReference type="RuleBase" id="RU000477"/>
    </source>
</evidence>
<dbReference type="GO" id="GO:0015254">
    <property type="term" value="F:glycerol channel activity"/>
    <property type="evidence" value="ECO:0007669"/>
    <property type="project" value="TreeGrafter"/>
</dbReference>
<evidence type="ECO:0000256" key="5">
    <source>
        <dbReference type="ARBA" id="ARBA00022989"/>
    </source>
</evidence>
<dbReference type="Gene3D" id="1.20.1080.10">
    <property type="entry name" value="Glycerol uptake facilitator protein"/>
    <property type="match status" value="1"/>
</dbReference>
<dbReference type="PANTHER" id="PTHR43829:SF9">
    <property type="entry name" value="AQUAPORIN-9"/>
    <property type="match status" value="1"/>
</dbReference>
<dbReference type="RefSeq" id="WP_208317579.1">
    <property type="nucleotide sequence ID" value="NZ_SOCN01000001.1"/>
</dbReference>
<evidence type="ECO:0000256" key="3">
    <source>
        <dbReference type="ARBA" id="ARBA00022448"/>
    </source>
</evidence>
<comment type="similarity">
    <text evidence="2 7">Belongs to the MIP/aquaporin (TC 1.A.8) family.</text>
</comment>
<comment type="subcellular location">
    <subcellularLocation>
        <location evidence="1">Membrane</location>
        <topology evidence="1">Multi-pass membrane protein</topology>
    </subcellularLocation>
</comment>
<feature type="transmembrane region" description="Helical" evidence="8">
    <location>
        <begin position="6"/>
        <end position="25"/>
    </location>
</feature>
<feature type="transmembrane region" description="Helical" evidence="8">
    <location>
        <begin position="46"/>
        <end position="69"/>
    </location>
</feature>
<organism evidence="9 10">
    <name type="scientific">Mycoplasmopsis mustelae</name>
    <dbReference type="NCBI Taxonomy" id="171289"/>
    <lineage>
        <taxon>Bacteria</taxon>
        <taxon>Bacillati</taxon>
        <taxon>Mycoplasmatota</taxon>
        <taxon>Mycoplasmoidales</taxon>
        <taxon>Metamycoplasmataceae</taxon>
        <taxon>Mycoplasmopsis</taxon>
    </lineage>
</organism>
<keyword evidence="6 8" id="KW-0472">Membrane</keyword>
<proteinExistence type="inferred from homology"/>
<evidence type="ECO:0000256" key="6">
    <source>
        <dbReference type="ARBA" id="ARBA00023136"/>
    </source>
</evidence>
<dbReference type="InterPro" id="IPR050363">
    <property type="entry name" value="MIP/Aquaporin"/>
</dbReference>
<feature type="transmembrane region" description="Helical" evidence="8">
    <location>
        <begin position="228"/>
        <end position="250"/>
    </location>
</feature>
<gene>
    <name evidence="9" type="ORF">BCF59_0355</name>
</gene>
<dbReference type="SUPFAM" id="SSF81338">
    <property type="entry name" value="Aquaporin-like"/>
    <property type="match status" value="1"/>
</dbReference>
<sequence>MEINTTAYWLMVLSEFLGTMVLIILGNGVNYSVSARRMFANQSGKWIVIIFGWGIAVFCGVIVSLALGGEAHLNPAVTLFKTISSKNPAYLIWIIFQIFGAMFGQIVLNFINWKHIQETELAIIRSAHCTGPAFNNKEKSTIFNFSYELVGTLMLVGVILAFGKGLNNLGSLGPLPVTLLVVGIGASLGASTGYAINPARDFGPRVVYTLMEKFLLKSRKSEHITGNWSYSWVPVLAPSTAGIIIGLFGLI</sequence>
<dbReference type="EMBL" id="SOCN01000001">
    <property type="protein sequence ID" value="TDV24390.1"/>
    <property type="molecule type" value="Genomic_DNA"/>
</dbReference>
<dbReference type="InterPro" id="IPR023271">
    <property type="entry name" value="Aquaporin-like"/>
</dbReference>
<evidence type="ECO:0000256" key="2">
    <source>
        <dbReference type="ARBA" id="ARBA00006175"/>
    </source>
</evidence>
<evidence type="ECO:0000256" key="4">
    <source>
        <dbReference type="ARBA" id="ARBA00022692"/>
    </source>
</evidence>
<name>A0A4V3FNY5_9BACT</name>
<feature type="transmembrane region" description="Helical" evidence="8">
    <location>
        <begin position="89"/>
        <end position="111"/>
    </location>
</feature>
<keyword evidence="5 8" id="KW-1133">Transmembrane helix</keyword>
<dbReference type="PROSITE" id="PS00221">
    <property type="entry name" value="MIP"/>
    <property type="match status" value="1"/>
</dbReference>